<dbReference type="AlphaFoldDB" id="A0A318J2P2"/>
<protein>
    <submittedName>
        <fullName evidence="1">Uncharacterized protein</fullName>
    </submittedName>
</protein>
<evidence type="ECO:0000313" key="1">
    <source>
        <dbReference type="EMBL" id="PXX41654.1"/>
    </source>
</evidence>
<sequence length="94" mass="10413">MAVTTNIHVEGGDVTFERVQDCTAIAEHTQALHKEGRHGSTDMRHAASFPMVIVERYLNDKGISFQEFMAEAVHVKSMLADPALSAFRVWGGRV</sequence>
<dbReference type="RefSeq" id="WP_110256867.1">
    <property type="nucleotide sequence ID" value="NZ_QJKB01000007.1"/>
</dbReference>
<dbReference type="Proteomes" id="UP000247792">
    <property type="component" value="Unassembled WGS sequence"/>
</dbReference>
<dbReference type="OrthoDB" id="8908724at2"/>
<gene>
    <name evidence="1" type="ORF">DFR42_107306</name>
</gene>
<name>A0A318J2P2_9BURK</name>
<comment type="caution">
    <text evidence="1">The sequence shown here is derived from an EMBL/GenBank/DDBJ whole genome shotgun (WGS) entry which is preliminary data.</text>
</comment>
<accession>A0A318J2P2</accession>
<keyword evidence="2" id="KW-1185">Reference proteome</keyword>
<reference evidence="1 2" key="1">
    <citation type="submission" date="2018-05" db="EMBL/GenBank/DDBJ databases">
        <title>Genomic Encyclopedia of Type Strains, Phase IV (KMG-IV): sequencing the most valuable type-strain genomes for metagenomic binning, comparative biology and taxonomic classification.</title>
        <authorList>
            <person name="Goeker M."/>
        </authorList>
    </citation>
    <scope>NUCLEOTIDE SEQUENCE [LARGE SCALE GENOMIC DNA]</scope>
    <source>
        <strain evidence="1 2">DSM 19792</strain>
    </source>
</reference>
<organism evidence="1 2">
    <name type="scientific">Undibacterium pigrum</name>
    <dbReference type="NCBI Taxonomy" id="401470"/>
    <lineage>
        <taxon>Bacteria</taxon>
        <taxon>Pseudomonadati</taxon>
        <taxon>Pseudomonadota</taxon>
        <taxon>Betaproteobacteria</taxon>
        <taxon>Burkholderiales</taxon>
        <taxon>Oxalobacteraceae</taxon>
        <taxon>Undibacterium</taxon>
    </lineage>
</organism>
<proteinExistence type="predicted"/>
<dbReference type="EMBL" id="QJKB01000007">
    <property type="protein sequence ID" value="PXX41654.1"/>
    <property type="molecule type" value="Genomic_DNA"/>
</dbReference>
<evidence type="ECO:0000313" key="2">
    <source>
        <dbReference type="Proteomes" id="UP000247792"/>
    </source>
</evidence>